<keyword evidence="3" id="KW-0378">Hydrolase</keyword>
<evidence type="ECO:0008006" key="6">
    <source>
        <dbReference type="Google" id="ProtNLM"/>
    </source>
</evidence>
<comment type="cofactor">
    <cofactor evidence="1">
        <name>Zn(2+)</name>
        <dbReference type="ChEBI" id="CHEBI:29105"/>
    </cofactor>
</comment>
<name>X1ANT2_9ZZZZ</name>
<dbReference type="PANTHER" id="PTHR35005:SF1">
    <property type="entry name" value="2-AMINO-5-FORMYLAMINO-6-RIBOSYLAMINOPYRIMIDIN-4(3H)-ONE 5'-MONOPHOSPHATE DEFORMYLASE"/>
    <property type="match status" value="1"/>
</dbReference>
<dbReference type="PANTHER" id="PTHR35005">
    <property type="entry name" value="3-DEHYDRO-SCYLLO-INOSOSE HYDROLASE"/>
    <property type="match status" value="1"/>
</dbReference>
<sequence length="294" mass="33299">VFVPVGCTECHGDYANTGLDTFMVTQICEGVRRYTKNRDGVGCSLALPPLNYGAHPYHHCGMAGTIIMPEDVVRETMINVMYGLWNDGFRKQMWVNNHGQLWVLESAIQEFCKRYQLPGIYWVIDWHRSIREFFIPIDRKDSLTTDFIHADEAEASVAQLLFPDMLDMEYAVDTEGESLLPGGHFDTSVDPYRRPQLWQQGEGQSAIERAAVPEGIVGCPTRASAEKAKRPIAAILSYLTLVHDEIMETYPAGKIPPVEKISLRDPKEMEPFLKEPMSKGWKSVFELPYIGQIN</sequence>
<dbReference type="GO" id="GO:0046872">
    <property type="term" value="F:metal ion binding"/>
    <property type="evidence" value="ECO:0007669"/>
    <property type="project" value="UniProtKB-KW"/>
</dbReference>
<dbReference type="GO" id="GO:0009231">
    <property type="term" value="P:riboflavin biosynthetic process"/>
    <property type="evidence" value="ECO:0007669"/>
    <property type="project" value="TreeGrafter"/>
</dbReference>
<evidence type="ECO:0000313" key="5">
    <source>
        <dbReference type="EMBL" id="GAG84425.1"/>
    </source>
</evidence>
<accession>X1ANT2</accession>
<dbReference type="InterPro" id="IPR003785">
    <property type="entry name" value="Creatininase/forma_Hydrolase"/>
</dbReference>
<protein>
    <recommendedName>
        <fullName evidence="6">Creatininase family protein</fullName>
    </recommendedName>
</protein>
<dbReference type="SUPFAM" id="SSF102215">
    <property type="entry name" value="Creatininase"/>
    <property type="match status" value="1"/>
</dbReference>
<dbReference type="Pfam" id="PF02633">
    <property type="entry name" value="Creatininase"/>
    <property type="match status" value="1"/>
</dbReference>
<dbReference type="Gene3D" id="3.40.50.10310">
    <property type="entry name" value="Creatininase"/>
    <property type="match status" value="1"/>
</dbReference>
<evidence type="ECO:0000256" key="1">
    <source>
        <dbReference type="ARBA" id="ARBA00001947"/>
    </source>
</evidence>
<reference evidence="5" key="1">
    <citation type="journal article" date="2014" name="Front. Microbiol.">
        <title>High frequency of phylogenetically diverse reductive dehalogenase-homologous genes in deep subseafloor sedimentary metagenomes.</title>
        <authorList>
            <person name="Kawai M."/>
            <person name="Futagami T."/>
            <person name="Toyoda A."/>
            <person name="Takaki Y."/>
            <person name="Nishi S."/>
            <person name="Hori S."/>
            <person name="Arai W."/>
            <person name="Tsubouchi T."/>
            <person name="Morono Y."/>
            <person name="Uchiyama I."/>
            <person name="Ito T."/>
            <person name="Fujiyama A."/>
            <person name="Inagaki F."/>
            <person name="Takami H."/>
        </authorList>
    </citation>
    <scope>NUCLEOTIDE SEQUENCE</scope>
    <source>
        <strain evidence="5">Expedition CK06-06</strain>
    </source>
</reference>
<comment type="caution">
    <text evidence="5">The sequence shown here is derived from an EMBL/GenBank/DDBJ whole genome shotgun (WGS) entry which is preliminary data.</text>
</comment>
<dbReference type="EMBL" id="BART01019302">
    <property type="protein sequence ID" value="GAG84425.1"/>
    <property type="molecule type" value="Genomic_DNA"/>
</dbReference>
<evidence type="ECO:0000256" key="2">
    <source>
        <dbReference type="ARBA" id="ARBA00022723"/>
    </source>
</evidence>
<keyword evidence="2" id="KW-0479">Metal-binding</keyword>
<dbReference type="InterPro" id="IPR049842">
    <property type="entry name" value="Diketo_inos_hlase_IolN"/>
</dbReference>
<dbReference type="InterPro" id="IPR024087">
    <property type="entry name" value="Creatininase-like_sf"/>
</dbReference>
<evidence type="ECO:0000256" key="3">
    <source>
        <dbReference type="ARBA" id="ARBA00022801"/>
    </source>
</evidence>
<dbReference type="GO" id="GO:0016811">
    <property type="term" value="F:hydrolase activity, acting on carbon-nitrogen (but not peptide) bonds, in linear amides"/>
    <property type="evidence" value="ECO:0007669"/>
    <property type="project" value="TreeGrafter"/>
</dbReference>
<gene>
    <name evidence="5" type="ORF">S01H4_36159</name>
</gene>
<keyword evidence="4" id="KW-0862">Zinc</keyword>
<dbReference type="NCBIfam" id="NF041098">
    <property type="entry name" value="diketo_inos_hlase_IolN"/>
    <property type="match status" value="1"/>
</dbReference>
<proteinExistence type="predicted"/>
<feature type="non-terminal residue" evidence="5">
    <location>
        <position position="294"/>
    </location>
</feature>
<feature type="non-terminal residue" evidence="5">
    <location>
        <position position="1"/>
    </location>
</feature>
<organism evidence="5">
    <name type="scientific">marine sediment metagenome</name>
    <dbReference type="NCBI Taxonomy" id="412755"/>
    <lineage>
        <taxon>unclassified sequences</taxon>
        <taxon>metagenomes</taxon>
        <taxon>ecological metagenomes</taxon>
    </lineage>
</organism>
<evidence type="ECO:0000256" key="4">
    <source>
        <dbReference type="ARBA" id="ARBA00022833"/>
    </source>
</evidence>
<dbReference type="AlphaFoldDB" id="X1ANT2"/>